<keyword evidence="7" id="KW-0969">Cilium</keyword>
<dbReference type="OrthoDB" id="1524959at2"/>
<evidence type="ECO:0000256" key="4">
    <source>
        <dbReference type="ARBA" id="ARBA00022795"/>
    </source>
</evidence>
<accession>F3ZZ82</accession>
<reference evidence="7 8" key="2">
    <citation type="journal article" date="2011" name="Stand. Genomic Sci.">
        <title>Complete genome sequence of Mahella australiensis type strain (50-1 BON).</title>
        <authorList>
            <person name="Sikorski J."/>
            <person name="Teshima H."/>
            <person name="Nolan M."/>
            <person name="Lucas S."/>
            <person name="Hammon N."/>
            <person name="Deshpande S."/>
            <person name="Cheng J.F."/>
            <person name="Pitluck S."/>
            <person name="Liolios K."/>
            <person name="Pagani I."/>
            <person name="Ivanova N."/>
            <person name="Huntemann M."/>
            <person name="Mavromatis K."/>
            <person name="Ovchinikova G."/>
            <person name="Pati A."/>
            <person name="Tapia R."/>
            <person name="Han C."/>
            <person name="Goodwin L."/>
            <person name="Chen A."/>
            <person name="Palaniappan K."/>
            <person name="Land M."/>
            <person name="Hauser L."/>
            <person name="Ngatchou-Djao O.D."/>
            <person name="Rohde M."/>
            <person name="Pukall R."/>
            <person name="Spring S."/>
            <person name="Abt B."/>
            <person name="Goker M."/>
            <person name="Detter J.C."/>
            <person name="Woyke T."/>
            <person name="Bristow J."/>
            <person name="Markowitz V."/>
            <person name="Hugenholtz P."/>
            <person name="Eisen J.A."/>
            <person name="Kyrpides N.C."/>
            <person name="Klenk H.P."/>
            <person name="Lapidus A."/>
        </authorList>
    </citation>
    <scope>NUCLEOTIDE SEQUENCE [LARGE SCALE GENOMIC DNA]</scope>
    <source>
        <strain evidence="8">DSM 15567 / CIP 107919 / 50-1 BON</strain>
    </source>
</reference>
<evidence type="ECO:0000256" key="5">
    <source>
        <dbReference type="ARBA" id="ARBA00023186"/>
    </source>
</evidence>
<dbReference type="InterPro" id="IPR036584">
    <property type="entry name" value="FliS_sf"/>
</dbReference>
<keyword evidence="5" id="KW-0143">Chaperone</keyword>
<comment type="subcellular location">
    <subcellularLocation>
        <location evidence="1 6">Cytoplasm</location>
        <location evidence="1 6">Cytosol</location>
    </subcellularLocation>
</comment>
<keyword evidence="7" id="KW-0966">Cell projection</keyword>
<dbReference type="RefSeq" id="WP_013782287.1">
    <property type="nucleotide sequence ID" value="NC_015520.1"/>
</dbReference>
<dbReference type="GO" id="GO:0005829">
    <property type="term" value="C:cytosol"/>
    <property type="evidence" value="ECO:0007669"/>
    <property type="project" value="UniProtKB-SubCell"/>
</dbReference>
<dbReference type="AlphaFoldDB" id="F3ZZ82"/>
<evidence type="ECO:0000256" key="2">
    <source>
        <dbReference type="ARBA" id="ARBA00008787"/>
    </source>
</evidence>
<dbReference type="eggNOG" id="COG1516">
    <property type="taxonomic scope" value="Bacteria"/>
</dbReference>
<dbReference type="PANTHER" id="PTHR34773">
    <property type="entry name" value="FLAGELLAR SECRETION CHAPERONE FLIS"/>
    <property type="match status" value="1"/>
</dbReference>
<dbReference type="GO" id="GO:0071973">
    <property type="term" value="P:bacterial-type flagellum-dependent cell motility"/>
    <property type="evidence" value="ECO:0007669"/>
    <property type="project" value="TreeGrafter"/>
</dbReference>
<organism evidence="7 8">
    <name type="scientific">Mahella australiensis (strain DSM 15567 / CIP 107919 / 50-1 BON)</name>
    <dbReference type="NCBI Taxonomy" id="697281"/>
    <lineage>
        <taxon>Bacteria</taxon>
        <taxon>Bacillati</taxon>
        <taxon>Bacillota</taxon>
        <taxon>Clostridia</taxon>
        <taxon>Thermoanaerobacterales</taxon>
        <taxon>Thermoanaerobacterales Family IV. Incertae Sedis</taxon>
        <taxon>Mahella</taxon>
    </lineage>
</organism>
<evidence type="ECO:0000313" key="7">
    <source>
        <dbReference type="EMBL" id="AEE97864.1"/>
    </source>
</evidence>
<keyword evidence="8" id="KW-1185">Reference proteome</keyword>
<dbReference type="Proteomes" id="UP000008457">
    <property type="component" value="Chromosome"/>
</dbReference>
<dbReference type="Pfam" id="PF02561">
    <property type="entry name" value="FliS"/>
    <property type="match status" value="1"/>
</dbReference>
<evidence type="ECO:0000256" key="1">
    <source>
        <dbReference type="ARBA" id="ARBA00004514"/>
    </source>
</evidence>
<dbReference type="PIRSF" id="PIRSF039090">
    <property type="entry name" value="Flis"/>
    <property type="match status" value="1"/>
</dbReference>
<dbReference type="InterPro" id="IPR003713">
    <property type="entry name" value="FliS"/>
</dbReference>
<proteinExistence type="inferred from homology"/>
<reference evidence="8" key="1">
    <citation type="submission" date="2010-11" db="EMBL/GenBank/DDBJ databases">
        <title>The complete genome of Mahella australiensis DSM 15567.</title>
        <authorList>
            <consortium name="US DOE Joint Genome Institute (JGI-PGF)"/>
            <person name="Lucas S."/>
            <person name="Copeland A."/>
            <person name="Lapidus A."/>
            <person name="Bruce D."/>
            <person name="Goodwin L."/>
            <person name="Pitluck S."/>
            <person name="Kyrpides N."/>
            <person name="Mavromatis K."/>
            <person name="Pagani I."/>
            <person name="Ivanova N."/>
            <person name="Teshima H."/>
            <person name="Brettin T."/>
            <person name="Detter J.C."/>
            <person name="Han C."/>
            <person name="Tapia R."/>
            <person name="Land M."/>
            <person name="Hauser L."/>
            <person name="Markowitz V."/>
            <person name="Cheng J.-F."/>
            <person name="Hugenholtz P."/>
            <person name="Woyke T."/>
            <person name="Wu D."/>
            <person name="Spring S."/>
            <person name="Pukall R."/>
            <person name="Steenblock K."/>
            <person name="Schneider S."/>
            <person name="Klenk H.-P."/>
            <person name="Eisen J.A."/>
        </authorList>
    </citation>
    <scope>NUCLEOTIDE SEQUENCE [LARGE SCALE GENOMIC DNA]</scope>
    <source>
        <strain evidence="8">DSM 15567 / CIP 107919 / 50-1 BON</strain>
    </source>
</reference>
<dbReference type="NCBIfam" id="TIGR00208">
    <property type="entry name" value="fliS"/>
    <property type="match status" value="1"/>
</dbReference>
<evidence type="ECO:0000313" key="8">
    <source>
        <dbReference type="Proteomes" id="UP000008457"/>
    </source>
</evidence>
<evidence type="ECO:0000256" key="6">
    <source>
        <dbReference type="PIRNR" id="PIRNR039090"/>
    </source>
</evidence>
<evidence type="ECO:0000256" key="3">
    <source>
        <dbReference type="ARBA" id="ARBA00022490"/>
    </source>
</evidence>
<sequence>MILNNPYHQYQQNSIMTASPGDLILMLYDGAIKFIKQAKVYIDEKDMQKANNAILKAEDIVAELMADLDPAYDISHDLYSLYEFINDCLVRANIKKDKVLLDQSLDLISDMRQTWAQVVKQYRQQEYAGI</sequence>
<dbReference type="STRING" id="697281.Mahau_2728"/>
<dbReference type="Gene3D" id="1.20.120.340">
    <property type="entry name" value="Flagellar protein FliS"/>
    <property type="match status" value="1"/>
</dbReference>
<dbReference type="PANTHER" id="PTHR34773:SF1">
    <property type="entry name" value="FLAGELLAR SECRETION CHAPERONE FLIS"/>
    <property type="match status" value="1"/>
</dbReference>
<gene>
    <name evidence="7" type="ordered locus">Mahau_2728</name>
</gene>
<dbReference type="GO" id="GO:0044780">
    <property type="term" value="P:bacterial-type flagellum assembly"/>
    <property type="evidence" value="ECO:0007669"/>
    <property type="project" value="InterPro"/>
</dbReference>
<name>F3ZZ82_MAHA5</name>
<keyword evidence="4 6" id="KW-1005">Bacterial flagellum biogenesis</keyword>
<dbReference type="SUPFAM" id="SSF101116">
    <property type="entry name" value="Flagellar export chaperone FliS"/>
    <property type="match status" value="1"/>
</dbReference>
<dbReference type="EMBL" id="CP002360">
    <property type="protein sequence ID" value="AEE97864.1"/>
    <property type="molecule type" value="Genomic_DNA"/>
</dbReference>
<keyword evidence="3 6" id="KW-0963">Cytoplasm</keyword>
<dbReference type="HOGENOM" id="CLU_080373_3_2_9"/>
<dbReference type="CDD" id="cd16098">
    <property type="entry name" value="FliS"/>
    <property type="match status" value="1"/>
</dbReference>
<protein>
    <recommendedName>
        <fullName evidence="6">Flagellar secretion chaperone FliS</fullName>
    </recommendedName>
</protein>
<keyword evidence="7" id="KW-0282">Flagellum</keyword>
<dbReference type="KEGG" id="mas:Mahau_2728"/>
<comment type="similarity">
    <text evidence="2 6">Belongs to the FliS family.</text>
</comment>